<keyword evidence="7 12" id="KW-1133">Transmembrane helix</keyword>
<evidence type="ECO:0000256" key="12">
    <source>
        <dbReference type="SAM" id="Phobius"/>
    </source>
</evidence>
<evidence type="ECO:0000256" key="8">
    <source>
        <dbReference type="ARBA" id="ARBA00023053"/>
    </source>
</evidence>
<evidence type="ECO:0000256" key="9">
    <source>
        <dbReference type="ARBA" id="ARBA00023065"/>
    </source>
</evidence>
<feature type="transmembrane region" description="Helical" evidence="12">
    <location>
        <begin position="6"/>
        <end position="24"/>
    </location>
</feature>
<evidence type="ECO:0000313" key="15">
    <source>
        <dbReference type="Proteomes" id="UP000584642"/>
    </source>
</evidence>
<feature type="transmembrane region" description="Helical" evidence="12">
    <location>
        <begin position="31"/>
        <end position="52"/>
    </location>
</feature>
<evidence type="ECO:0000256" key="11">
    <source>
        <dbReference type="ARBA" id="ARBA00023201"/>
    </source>
</evidence>
<feature type="transmembrane region" description="Helical" evidence="12">
    <location>
        <begin position="128"/>
        <end position="147"/>
    </location>
</feature>
<keyword evidence="11" id="KW-0739">Sodium transport</keyword>
<keyword evidence="5" id="KW-1003">Cell membrane</keyword>
<proteinExistence type="inferred from homology"/>
<keyword evidence="6 12" id="KW-0812">Transmembrane</keyword>
<keyword evidence="8" id="KW-0915">Sodium</keyword>
<comment type="caution">
    <text evidence="14">The sequence shown here is derived from an EMBL/GenBank/DDBJ whole genome shotgun (WGS) entry which is preliminary data.</text>
</comment>
<keyword evidence="10 12" id="KW-0472">Membrane</keyword>
<keyword evidence="4" id="KW-0050">Antiport</keyword>
<feature type="transmembrane region" description="Helical" evidence="12">
    <location>
        <begin position="252"/>
        <end position="269"/>
    </location>
</feature>
<dbReference type="Gene3D" id="6.10.140.1330">
    <property type="match status" value="1"/>
</dbReference>
<feature type="transmembrane region" description="Helical" evidence="12">
    <location>
        <begin position="168"/>
        <end position="187"/>
    </location>
</feature>
<dbReference type="InterPro" id="IPR018422">
    <property type="entry name" value="Cation/H_exchanger_CPA1"/>
</dbReference>
<dbReference type="Proteomes" id="UP000584642">
    <property type="component" value="Unassembled WGS sequence"/>
</dbReference>
<reference evidence="14 15" key="1">
    <citation type="submission" date="2020-05" db="EMBL/GenBank/DDBJ databases">
        <title>Azospirillum oleiclasticum sp. nov, a nitrogen-fixing and heavy crude oil-emulsifying bacterium isolated from the crude oil of Yumen Oilfield.</title>
        <authorList>
            <person name="Wu D."/>
            <person name="Cai M."/>
            <person name="Zhang X."/>
        </authorList>
    </citation>
    <scope>NUCLEOTIDE SEQUENCE [LARGE SCALE GENOMIC DNA]</scope>
    <source>
        <strain evidence="14 15">ROY-1-1-2</strain>
    </source>
</reference>
<feature type="transmembrane region" description="Helical" evidence="12">
    <location>
        <begin position="381"/>
        <end position="407"/>
    </location>
</feature>
<comment type="similarity">
    <text evidence="2">Belongs to the monovalent cation:proton antiporter 1 (CPA1) transporter (TC 2.A.36) family.</text>
</comment>
<evidence type="ECO:0000256" key="2">
    <source>
        <dbReference type="ARBA" id="ARBA00007367"/>
    </source>
</evidence>
<feature type="transmembrane region" description="Helical" evidence="12">
    <location>
        <begin position="315"/>
        <end position="337"/>
    </location>
</feature>
<evidence type="ECO:0000256" key="7">
    <source>
        <dbReference type="ARBA" id="ARBA00022989"/>
    </source>
</evidence>
<feature type="transmembrane region" description="Helical" evidence="12">
    <location>
        <begin position="349"/>
        <end position="369"/>
    </location>
</feature>
<accession>A0ABX2TIU0</accession>
<keyword evidence="3" id="KW-0813">Transport</keyword>
<dbReference type="PANTHER" id="PTHR10110">
    <property type="entry name" value="SODIUM/HYDROGEN EXCHANGER"/>
    <property type="match status" value="1"/>
</dbReference>
<dbReference type="Pfam" id="PF00999">
    <property type="entry name" value="Na_H_Exchanger"/>
    <property type="match status" value="1"/>
</dbReference>
<evidence type="ECO:0000256" key="6">
    <source>
        <dbReference type="ARBA" id="ARBA00022692"/>
    </source>
</evidence>
<comment type="subcellular location">
    <subcellularLocation>
        <location evidence="1">Cell membrane</location>
        <topology evidence="1">Multi-pass membrane protein</topology>
    </subcellularLocation>
</comment>
<dbReference type="EMBL" id="JABFDB010000038">
    <property type="protein sequence ID" value="NYZ24270.1"/>
    <property type="molecule type" value="Genomic_DNA"/>
</dbReference>
<dbReference type="InterPro" id="IPR006153">
    <property type="entry name" value="Cation/H_exchanger_TM"/>
</dbReference>
<dbReference type="RefSeq" id="WP_180286044.1">
    <property type="nucleotide sequence ID" value="NZ_JABFDB010000038.1"/>
</dbReference>
<evidence type="ECO:0000256" key="3">
    <source>
        <dbReference type="ARBA" id="ARBA00022448"/>
    </source>
</evidence>
<feature type="transmembrane region" description="Helical" evidence="12">
    <location>
        <begin position="72"/>
        <end position="89"/>
    </location>
</feature>
<sequence>MTAIHIASLLFVIISLLGVINERWFRLPHSVGLAAMALVLSLGILGFDALFPESHAAGGLRALVRSVDFEKTLLDGMLCFLLFAGALQVDIADLREERGPVLVLASVGVVLSTLLIGTAFHLLTGLPLAYAMVFGALISPTDPVAVVSILRSAGAPKPLETRIVGESLLNDGVGIAAFLTASAFAGAGGDPGAADIALLFLREVAGGVALGLAAGWVTYRLLARVDEPALEIMMTLALVTGTYTAADLLHVSGPLAVVSAGLLIGNRGMRFAMSARTRRDATTFWNLLDEMLNAVLFLLIGFEVLVLSLDPAHRLALAAVPLVLAARWASMALPAAVASPWRGFDNRALAVLTWGGLRGGISVALALSLPVGEPRTTILTATYAVVIFSIIVQGLTIRPLLGVLGYAGRG</sequence>
<gene>
    <name evidence="14" type="ORF">HND93_31575</name>
</gene>
<evidence type="ECO:0000256" key="1">
    <source>
        <dbReference type="ARBA" id="ARBA00004651"/>
    </source>
</evidence>
<evidence type="ECO:0000256" key="4">
    <source>
        <dbReference type="ARBA" id="ARBA00022449"/>
    </source>
</evidence>
<feature type="domain" description="Cation/H+ exchanger transmembrane" evidence="13">
    <location>
        <begin position="13"/>
        <end position="401"/>
    </location>
</feature>
<evidence type="ECO:0000256" key="5">
    <source>
        <dbReference type="ARBA" id="ARBA00022475"/>
    </source>
</evidence>
<protein>
    <submittedName>
        <fullName evidence="14">Sodium:proton antiporter</fullName>
    </submittedName>
</protein>
<evidence type="ECO:0000313" key="14">
    <source>
        <dbReference type="EMBL" id="NYZ24270.1"/>
    </source>
</evidence>
<name>A0ABX2TIU0_9PROT</name>
<evidence type="ECO:0000259" key="13">
    <source>
        <dbReference type="Pfam" id="PF00999"/>
    </source>
</evidence>
<evidence type="ECO:0000256" key="10">
    <source>
        <dbReference type="ARBA" id="ARBA00023136"/>
    </source>
</evidence>
<feature type="transmembrane region" description="Helical" evidence="12">
    <location>
        <begin position="101"/>
        <end position="122"/>
    </location>
</feature>
<keyword evidence="15" id="KW-1185">Reference proteome</keyword>
<keyword evidence="9" id="KW-0406">Ion transport</keyword>
<dbReference type="PANTHER" id="PTHR10110:SF195">
    <property type="entry name" value="NA(+)_H(+) ANTIPORTER NHAS2"/>
    <property type="match status" value="1"/>
</dbReference>
<feature type="transmembrane region" description="Helical" evidence="12">
    <location>
        <begin position="290"/>
        <end position="309"/>
    </location>
</feature>
<organism evidence="14 15">
    <name type="scientific">Azospirillum oleiclasticum</name>
    <dbReference type="NCBI Taxonomy" id="2735135"/>
    <lineage>
        <taxon>Bacteria</taxon>
        <taxon>Pseudomonadati</taxon>
        <taxon>Pseudomonadota</taxon>
        <taxon>Alphaproteobacteria</taxon>
        <taxon>Rhodospirillales</taxon>
        <taxon>Azospirillaceae</taxon>
        <taxon>Azospirillum</taxon>
    </lineage>
</organism>